<feature type="transmembrane region" description="Helical" evidence="5">
    <location>
        <begin position="64"/>
        <end position="83"/>
    </location>
</feature>
<organism evidence="7">
    <name type="scientific">marine metagenome</name>
    <dbReference type="NCBI Taxonomy" id="408172"/>
    <lineage>
        <taxon>unclassified sequences</taxon>
        <taxon>metagenomes</taxon>
        <taxon>ecological metagenomes</taxon>
    </lineage>
</organism>
<dbReference type="EMBL" id="UINC01044924">
    <property type="protein sequence ID" value="SVB51029.1"/>
    <property type="molecule type" value="Genomic_DNA"/>
</dbReference>
<dbReference type="InterPro" id="IPR001750">
    <property type="entry name" value="ND/Mrp_TM"/>
</dbReference>
<evidence type="ECO:0000256" key="2">
    <source>
        <dbReference type="ARBA" id="ARBA00022692"/>
    </source>
</evidence>
<dbReference type="NCBIfam" id="TIGR01770">
    <property type="entry name" value="NDH_I_N"/>
    <property type="match status" value="1"/>
</dbReference>
<feature type="transmembrane region" description="Helical" evidence="5">
    <location>
        <begin position="149"/>
        <end position="172"/>
    </location>
</feature>
<gene>
    <name evidence="7" type="ORF">METZ01_LOCUS203883</name>
</gene>
<dbReference type="GO" id="GO:0016020">
    <property type="term" value="C:membrane"/>
    <property type="evidence" value="ECO:0007669"/>
    <property type="project" value="UniProtKB-SubCell"/>
</dbReference>
<dbReference type="GO" id="GO:0042773">
    <property type="term" value="P:ATP synthesis coupled electron transport"/>
    <property type="evidence" value="ECO:0007669"/>
    <property type="project" value="InterPro"/>
</dbReference>
<dbReference type="Pfam" id="PF00361">
    <property type="entry name" value="Proton_antipo_M"/>
    <property type="match status" value="1"/>
</dbReference>
<dbReference type="AlphaFoldDB" id="A0A382EKU5"/>
<evidence type="ECO:0000256" key="4">
    <source>
        <dbReference type="ARBA" id="ARBA00023136"/>
    </source>
</evidence>
<keyword evidence="2 5" id="KW-0812">Transmembrane</keyword>
<feature type="transmembrane region" description="Helical" evidence="5">
    <location>
        <begin position="362"/>
        <end position="381"/>
    </location>
</feature>
<sequence length="382" mass="41283">MPELFLAVLAVVVLVADLFLPDDRKIYLPWLAVLGLIGLIVLSLNLLWNTDLMLYGGLISLDNFSLFFKCAFLVLGIIVILASMDFVSRWLRSPGEYYSIVLFSILGMILMVEAQELLTAYIAIELMAFGFYVLVAFGRNNRKSNEAGLKYILVGAFSSAIFLYGLSLVYAYTAVTHFDAIEASLSSVLANTDQIGPSLWVGMALMLAGLGFKVAAVPFHMWAPDTYEGAPIPVTAFLSVGSKIASLAFMLRLFSEAFLPAIDQWQIIVAVISALTMTVGNVVAMVQSNYKRLLAYSSIGHVGFMLMGIAALSSIAIDGLLLYMIGYAVTTMAVFTALTAFFNMTGREDISDLGGLADTHSYFAAAIAVALFSLAGLPFFAG</sequence>
<protein>
    <recommendedName>
        <fullName evidence="6">NADH:quinone oxidoreductase/Mrp antiporter transmembrane domain-containing protein</fullName>
    </recommendedName>
</protein>
<accession>A0A382EKU5</accession>
<reference evidence="7" key="1">
    <citation type="submission" date="2018-05" db="EMBL/GenBank/DDBJ databases">
        <authorList>
            <person name="Lanie J.A."/>
            <person name="Ng W.-L."/>
            <person name="Kazmierczak K.M."/>
            <person name="Andrzejewski T.M."/>
            <person name="Davidsen T.M."/>
            <person name="Wayne K.J."/>
            <person name="Tettelin H."/>
            <person name="Glass J.I."/>
            <person name="Rusch D."/>
            <person name="Podicherti R."/>
            <person name="Tsui H.-C.T."/>
            <person name="Winkler M.E."/>
        </authorList>
    </citation>
    <scope>NUCLEOTIDE SEQUENCE</scope>
</reference>
<feature type="non-terminal residue" evidence="7">
    <location>
        <position position="382"/>
    </location>
</feature>
<feature type="transmembrane region" description="Helical" evidence="5">
    <location>
        <begin position="28"/>
        <end position="48"/>
    </location>
</feature>
<evidence type="ECO:0000256" key="1">
    <source>
        <dbReference type="ARBA" id="ARBA00004141"/>
    </source>
</evidence>
<proteinExistence type="predicted"/>
<feature type="transmembrane region" description="Helical" evidence="5">
    <location>
        <begin position="321"/>
        <end position="342"/>
    </location>
</feature>
<feature type="transmembrane region" description="Helical" evidence="5">
    <location>
        <begin position="234"/>
        <end position="255"/>
    </location>
</feature>
<name>A0A382EKU5_9ZZZZ</name>
<evidence type="ECO:0000256" key="3">
    <source>
        <dbReference type="ARBA" id="ARBA00022989"/>
    </source>
</evidence>
<feature type="transmembrane region" description="Helical" evidence="5">
    <location>
        <begin position="6"/>
        <end position="21"/>
    </location>
</feature>
<dbReference type="InterPro" id="IPR010096">
    <property type="entry name" value="NADH-Q_OxRdtase_suN/2"/>
</dbReference>
<evidence type="ECO:0000313" key="7">
    <source>
        <dbReference type="EMBL" id="SVB51029.1"/>
    </source>
</evidence>
<feature type="transmembrane region" description="Helical" evidence="5">
    <location>
        <begin position="293"/>
        <end position="315"/>
    </location>
</feature>
<dbReference type="PANTHER" id="PTHR22773">
    <property type="entry name" value="NADH DEHYDROGENASE"/>
    <property type="match status" value="1"/>
</dbReference>
<evidence type="ECO:0000259" key="6">
    <source>
        <dbReference type="Pfam" id="PF00361"/>
    </source>
</evidence>
<feature type="transmembrane region" description="Helical" evidence="5">
    <location>
        <begin position="199"/>
        <end position="222"/>
    </location>
</feature>
<feature type="transmembrane region" description="Helical" evidence="5">
    <location>
        <begin position="95"/>
        <end position="112"/>
    </location>
</feature>
<feature type="domain" description="NADH:quinone oxidoreductase/Mrp antiporter transmembrane" evidence="6">
    <location>
        <begin position="114"/>
        <end position="382"/>
    </location>
</feature>
<dbReference type="GO" id="GO:0008137">
    <property type="term" value="F:NADH dehydrogenase (ubiquinone) activity"/>
    <property type="evidence" value="ECO:0007669"/>
    <property type="project" value="InterPro"/>
</dbReference>
<comment type="subcellular location">
    <subcellularLocation>
        <location evidence="1">Membrane</location>
        <topology evidence="1">Multi-pass membrane protein</topology>
    </subcellularLocation>
</comment>
<feature type="transmembrane region" description="Helical" evidence="5">
    <location>
        <begin position="118"/>
        <end position="137"/>
    </location>
</feature>
<keyword evidence="4 5" id="KW-0472">Membrane</keyword>
<keyword evidence="3 5" id="KW-1133">Transmembrane helix</keyword>
<evidence type="ECO:0000256" key="5">
    <source>
        <dbReference type="SAM" id="Phobius"/>
    </source>
</evidence>
<feature type="transmembrane region" description="Helical" evidence="5">
    <location>
        <begin position="267"/>
        <end position="286"/>
    </location>
</feature>